<reference evidence="1 2" key="1">
    <citation type="journal article" date="2013" name="BMC Genomics">
        <title>Comparison of the complete genome sequence of two closely related isolates of 'Candidatus Phytoplasma australiense' reveals genome plasticity.</title>
        <authorList>
            <person name="Andersen M.T."/>
            <person name="Liefting L.W."/>
            <person name="Havukkala I."/>
            <person name="Beever R.E."/>
        </authorList>
    </citation>
    <scope>NUCLEOTIDE SEQUENCE [LARGE SCALE GENOMIC DNA]</scope>
    <source>
        <strain evidence="1 2">NZSb11</strain>
    </source>
</reference>
<protein>
    <submittedName>
        <fullName evidence="1">Uncharacterized protein</fullName>
    </submittedName>
</protein>
<sequence>MKKVFLKNVLKLMGSKTYGLFFVFKKLKNL</sequence>
<organism evidence="1 2">
    <name type="scientific">Strawberry lethal yellows phytoplasma (CPA) str. NZSb11</name>
    <dbReference type="NCBI Taxonomy" id="980422"/>
    <lineage>
        <taxon>Bacteria</taxon>
        <taxon>Bacillati</taxon>
        <taxon>Mycoplasmatota</taxon>
        <taxon>Mollicutes</taxon>
        <taxon>Acholeplasmatales</taxon>
        <taxon>Acholeplasmataceae</taxon>
        <taxon>Candidatus Phytoplasma</taxon>
        <taxon>16SrXII (Stolbur group)</taxon>
    </lineage>
</organism>
<gene>
    <name evidence="1" type="ORF">SLY_0650</name>
</gene>
<dbReference type="KEGG" id="nzs:SLY_0650"/>
<name>R4RQ01_PHYAS</name>
<proteinExistence type="predicted"/>
<evidence type="ECO:0000313" key="1">
    <source>
        <dbReference type="EMBL" id="AGL90566.1"/>
    </source>
</evidence>
<dbReference type="EMBL" id="CP002548">
    <property type="protein sequence ID" value="AGL90566.1"/>
    <property type="molecule type" value="Genomic_DNA"/>
</dbReference>
<evidence type="ECO:0000313" key="2">
    <source>
        <dbReference type="Proteomes" id="UP000013941"/>
    </source>
</evidence>
<dbReference type="Proteomes" id="UP000013941">
    <property type="component" value="Chromosome"/>
</dbReference>
<keyword evidence="2" id="KW-1185">Reference proteome</keyword>
<dbReference type="AlphaFoldDB" id="R4RQ01"/>
<accession>R4RQ01</accession>
<dbReference type="HOGENOM" id="CLU_3405745_0_0_14"/>